<accession>A0ABM8BGM4</accession>
<organism evidence="2 3">
    <name type="scientific">Lactobacillus xylocopicola</name>
    <dbReference type="NCBI Taxonomy" id="2976676"/>
    <lineage>
        <taxon>Bacteria</taxon>
        <taxon>Bacillati</taxon>
        <taxon>Bacillota</taxon>
        <taxon>Bacilli</taxon>
        <taxon>Lactobacillales</taxon>
        <taxon>Lactobacillaceae</taxon>
        <taxon>Lactobacillus</taxon>
    </lineage>
</organism>
<dbReference type="Proteomes" id="UP001321741">
    <property type="component" value="Chromosome"/>
</dbReference>
<keyword evidence="1" id="KW-1133">Transmembrane helix</keyword>
<dbReference type="EMBL" id="AP026803">
    <property type="protein sequence ID" value="BDR60403.1"/>
    <property type="molecule type" value="Genomic_DNA"/>
</dbReference>
<keyword evidence="1" id="KW-0812">Transmembrane</keyword>
<proteinExistence type="predicted"/>
<name>A0ABM8BGM4_9LACO</name>
<keyword evidence="3" id="KW-1185">Reference proteome</keyword>
<gene>
    <name evidence="2" type="primary">ytdD</name>
    <name evidence="2" type="ORF">KIM322_06640</name>
</gene>
<evidence type="ECO:0000256" key="1">
    <source>
        <dbReference type="SAM" id="Phobius"/>
    </source>
</evidence>
<evidence type="ECO:0008006" key="4">
    <source>
        <dbReference type="Google" id="ProtNLM"/>
    </source>
</evidence>
<reference evidence="2 3" key="1">
    <citation type="journal article" date="2023" name="Microbiol. Spectr.">
        <title>Symbiosis of Carpenter Bees with Uncharacterized Lactic Acid Bacteria Showing NAD Auxotrophy.</title>
        <authorList>
            <person name="Kawasaki S."/>
            <person name="Ozawa K."/>
            <person name="Mori T."/>
            <person name="Yamamoto A."/>
            <person name="Ito M."/>
            <person name="Ohkuma M."/>
            <person name="Sakamoto M."/>
            <person name="Matsutani M."/>
        </authorList>
    </citation>
    <scope>NUCLEOTIDE SEQUENCE [LARGE SCALE GENOMIC DNA]</scope>
    <source>
        <strain evidence="2 3">Kim32-2</strain>
    </source>
</reference>
<feature type="transmembrane region" description="Helical" evidence="1">
    <location>
        <begin position="12"/>
        <end position="33"/>
    </location>
</feature>
<evidence type="ECO:0000313" key="2">
    <source>
        <dbReference type="EMBL" id="BDR60403.1"/>
    </source>
</evidence>
<protein>
    <recommendedName>
        <fullName evidence="4">YggT family protein</fullName>
    </recommendedName>
</protein>
<dbReference type="Pfam" id="PF02325">
    <property type="entry name" value="CCB3_YggT"/>
    <property type="match status" value="1"/>
</dbReference>
<dbReference type="InterPro" id="IPR003425">
    <property type="entry name" value="CCB3/YggT"/>
</dbReference>
<evidence type="ECO:0000313" key="3">
    <source>
        <dbReference type="Proteomes" id="UP001321741"/>
    </source>
</evidence>
<keyword evidence="1" id="KW-0472">Membrane</keyword>
<sequence length="101" mass="11781">MIAKTIFYTLEIISWIIWLYSIVMVIDAIMSWVPALRDSAVGRLLDRLIDPYLDIFRKGPIQALTESTGLDFSFLIGLFLLYFVQEHVLDWISNILLRIFV</sequence>